<evidence type="ECO:0000259" key="1">
    <source>
        <dbReference type="Pfam" id="PF14280"/>
    </source>
</evidence>
<name>A0A9Q4CLL0_MORMO</name>
<dbReference type="InterPro" id="IPR025375">
    <property type="entry name" value="DUF4365"/>
</dbReference>
<dbReference type="Proteomes" id="UP001076655">
    <property type="component" value="Unassembled WGS sequence"/>
</dbReference>
<proteinExistence type="predicted"/>
<reference evidence="2" key="1">
    <citation type="submission" date="2022-08" db="EMBL/GenBank/DDBJ databases">
        <authorList>
            <person name="Dale J.L."/>
        </authorList>
    </citation>
    <scope>NUCLEOTIDE SEQUENCE</scope>
    <source>
        <strain evidence="2">2022EL-00758</strain>
    </source>
</reference>
<dbReference type="EMBL" id="JAPNMI010000002">
    <property type="protein sequence ID" value="MCY0789040.1"/>
    <property type="molecule type" value="Genomic_DNA"/>
</dbReference>
<dbReference type="RefSeq" id="WP_267785298.1">
    <property type="nucleotide sequence ID" value="NZ_JAPNMI010000002.1"/>
</dbReference>
<evidence type="ECO:0000313" key="3">
    <source>
        <dbReference type="Proteomes" id="UP001076655"/>
    </source>
</evidence>
<sequence>MKAPKTELVSRAGVHYAGYVFSMSGIIFRETSSSDVGIDGQLELVDDEGLATGMLAGVQIKSGESFIDFEKKIFSFKANKKHYEYWSKYVIPTLGVVFSPKLKIASWFILDNHAKMITESDYSCVISQKLIEINELSTNGNCCLHLINYIKKYYNQPVTTEYINNIDLSNDGGDSEYMEKIIAWKRLITTFLSSSSSSEVIYDAGFRLSWYFPTVTEEQKNLFKERINKITNKEILNIFKGLCFANENNCDRGFELIIDLLCYNDNILKVMSEFKKSKLLTLEETLILNMVIESIKHNLDY</sequence>
<comment type="caution">
    <text evidence="2">The sequence shown here is derived from an EMBL/GenBank/DDBJ whole genome shotgun (WGS) entry which is preliminary data.</text>
</comment>
<organism evidence="2 3">
    <name type="scientific">Morganella morganii</name>
    <name type="common">Proteus morganii</name>
    <dbReference type="NCBI Taxonomy" id="582"/>
    <lineage>
        <taxon>Bacteria</taxon>
        <taxon>Pseudomonadati</taxon>
        <taxon>Pseudomonadota</taxon>
        <taxon>Gammaproteobacteria</taxon>
        <taxon>Enterobacterales</taxon>
        <taxon>Morganellaceae</taxon>
        <taxon>Morganella</taxon>
    </lineage>
</organism>
<dbReference type="Pfam" id="PF14280">
    <property type="entry name" value="DUF4365"/>
    <property type="match status" value="1"/>
</dbReference>
<dbReference type="AlphaFoldDB" id="A0A9Q4CLL0"/>
<feature type="domain" description="DUF4365" evidence="1">
    <location>
        <begin position="11"/>
        <end position="114"/>
    </location>
</feature>
<evidence type="ECO:0000313" key="2">
    <source>
        <dbReference type="EMBL" id="MCY0789040.1"/>
    </source>
</evidence>
<gene>
    <name evidence="2" type="ORF">N0392_04965</name>
</gene>
<protein>
    <submittedName>
        <fullName evidence="2">DUF4365 domain-containing protein</fullName>
    </submittedName>
</protein>
<accession>A0A9Q4CLL0</accession>